<keyword evidence="2" id="KW-1003">Cell membrane</keyword>
<feature type="transmembrane region" description="Helical" evidence="11">
    <location>
        <begin position="94"/>
        <end position="114"/>
    </location>
</feature>
<evidence type="ECO:0000256" key="5">
    <source>
        <dbReference type="ARBA" id="ARBA00022723"/>
    </source>
</evidence>
<dbReference type="EMBL" id="JAYKYQ010000017">
    <property type="protein sequence ID" value="MEB3514368.1"/>
    <property type="molecule type" value="Genomic_DNA"/>
</dbReference>
<keyword evidence="9 13" id="KW-0482">Metalloprotease</keyword>
<keyword evidence="10 11" id="KW-0472">Membrane</keyword>
<protein>
    <submittedName>
        <fullName evidence="13">M48 family metalloprotease</fullName>
        <ecNumber evidence="13">3.4.24.-</ecNumber>
    </submittedName>
</protein>
<dbReference type="GO" id="GO:0008237">
    <property type="term" value="F:metallopeptidase activity"/>
    <property type="evidence" value="ECO:0007669"/>
    <property type="project" value="UniProtKB-KW"/>
</dbReference>
<keyword evidence="4 11" id="KW-0812">Transmembrane</keyword>
<evidence type="ECO:0000313" key="14">
    <source>
        <dbReference type="Proteomes" id="UP001348098"/>
    </source>
</evidence>
<feature type="transmembrane region" description="Helical" evidence="11">
    <location>
        <begin position="445"/>
        <end position="471"/>
    </location>
</feature>
<dbReference type="RefSeq" id="WP_195083079.1">
    <property type="nucleotide sequence ID" value="NZ_JAYESH010000019.1"/>
</dbReference>
<evidence type="ECO:0000256" key="1">
    <source>
        <dbReference type="ARBA" id="ARBA00001947"/>
    </source>
</evidence>
<keyword evidence="7" id="KW-0862">Zinc</keyword>
<evidence type="ECO:0000259" key="12">
    <source>
        <dbReference type="Pfam" id="PF01435"/>
    </source>
</evidence>
<evidence type="ECO:0000256" key="3">
    <source>
        <dbReference type="ARBA" id="ARBA00022670"/>
    </source>
</evidence>
<evidence type="ECO:0000256" key="2">
    <source>
        <dbReference type="ARBA" id="ARBA00022475"/>
    </source>
</evidence>
<keyword evidence="6 13" id="KW-0378">Hydrolase</keyword>
<evidence type="ECO:0000256" key="7">
    <source>
        <dbReference type="ARBA" id="ARBA00022833"/>
    </source>
</evidence>
<feature type="transmembrane region" description="Helical" evidence="11">
    <location>
        <begin position="483"/>
        <end position="509"/>
    </location>
</feature>
<dbReference type="EC" id="3.4.24.-" evidence="13"/>
<keyword evidence="8 11" id="KW-1133">Transmembrane helix</keyword>
<evidence type="ECO:0000256" key="4">
    <source>
        <dbReference type="ARBA" id="ARBA00022692"/>
    </source>
</evidence>
<sequence length="811" mass="85942">MRPAPEAFGSGTTLRFAVLVLAAAATMWNCWQVLAGAALGTPYRLATEQCVRALITSLGGHDPGSAAPADPAHGATFAATVGACSSRIGATASVIAMLSVVATAIAVASVYWLWPSWHIRRRRLIALPAGEFSGLAMKLVASAGNTEVRFLLDPADTRVGGRAFGRYRRRYVVLGRGLVERWRRGTGDGAVDAVVAHELAHIRNRDLDPAYLAVWTWRLLVLLGGIPFGCWMLVELATGDWRTALTYGWRIVVLLGSTLLIRNGLLRAREYYADLRAARAYPVQLRRLLDDAPRPRGYPGLRARFGMHPSARNRRRMLDAPGELLAPRLLSLVTIGFSAMLAYDLVDAVTAVAGLRTPIAPLVGMTLTTLVATIGLAQAALRNALWVRVEADAMHLRDSAFHILMIACAHGSALALGMVLGRVLALDPVAHGSIGHTWSATGEFLSQWATALGMCCIGVSACVHVAARSWLPVVATVDRPRVVVATLAAGAAVLMLPWLPSLLWAYFLYARLPMEASGLPNWVTGELMKRQQFPEGLSDVRGLSAAVALALLLAAPRLLRVGPFARSRADASEALWPQPPAGLGATVGVGVGAALFMLNILGEYGFHTAAWPGADVTSMALMASSPASRAIVSSAEAESGWQLCHRSSAPGSGTRSDCVAYGPDPSGAQCGAQAFPCAPSVHVRPGELVTRVPPRTGYRPKVGESVLFDGSRAGWATGEYRIALVIATEGDRITCAGAGAPILVDGQPPVDGGVLYPAHPVGQEAFDRTVPSGGMWVLGPRWRPEDGSDRHLGERGGVVAASSVLLYFAEE</sequence>
<dbReference type="Pfam" id="PF01435">
    <property type="entry name" value="Peptidase_M48"/>
    <property type="match status" value="1"/>
</dbReference>
<comment type="caution">
    <text evidence="13">The sequence shown here is derived from an EMBL/GenBank/DDBJ whole genome shotgun (WGS) entry which is preliminary data.</text>
</comment>
<evidence type="ECO:0000256" key="8">
    <source>
        <dbReference type="ARBA" id="ARBA00022989"/>
    </source>
</evidence>
<feature type="transmembrane region" description="Helical" evidence="11">
    <location>
        <begin position="358"/>
        <end position="381"/>
    </location>
</feature>
<dbReference type="InterPro" id="IPR001915">
    <property type="entry name" value="Peptidase_M48"/>
</dbReference>
<dbReference type="Proteomes" id="UP001348098">
    <property type="component" value="Unassembled WGS sequence"/>
</dbReference>
<comment type="cofactor">
    <cofactor evidence="1">
        <name>Zn(2+)</name>
        <dbReference type="ChEBI" id="CHEBI:29105"/>
    </cofactor>
</comment>
<feature type="transmembrane region" description="Helical" evidence="11">
    <location>
        <begin position="246"/>
        <end position="266"/>
    </location>
</feature>
<accession>A0ABU6B3L3</accession>
<name>A0ABU6B3L3_9NOCA</name>
<feature type="transmembrane region" description="Helical" evidence="11">
    <location>
        <begin position="324"/>
        <end position="346"/>
    </location>
</feature>
<evidence type="ECO:0000256" key="11">
    <source>
        <dbReference type="SAM" id="Phobius"/>
    </source>
</evidence>
<dbReference type="PANTHER" id="PTHR43221">
    <property type="entry name" value="PROTEASE HTPX"/>
    <property type="match status" value="1"/>
</dbReference>
<keyword evidence="5" id="KW-0479">Metal-binding</keyword>
<gene>
    <name evidence="13" type="ORF">U3653_30460</name>
</gene>
<evidence type="ECO:0000313" key="13">
    <source>
        <dbReference type="EMBL" id="MEB3514368.1"/>
    </source>
</evidence>
<proteinExistence type="predicted"/>
<dbReference type="InterPro" id="IPR050083">
    <property type="entry name" value="HtpX_protease"/>
</dbReference>
<feature type="transmembrane region" description="Helical" evidence="11">
    <location>
        <begin position="210"/>
        <end position="234"/>
    </location>
</feature>
<keyword evidence="14" id="KW-1185">Reference proteome</keyword>
<feature type="domain" description="Peptidase M48" evidence="12">
    <location>
        <begin position="163"/>
        <end position="282"/>
    </location>
</feature>
<evidence type="ECO:0000256" key="9">
    <source>
        <dbReference type="ARBA" id="ARBA00023049"/>
    </source>
</evidence>
<keyword evidence="3" id="KW-0645">Protease</keyword>
<reference evidence="13 14" key="1">
    <citation type="submission" date="2023-12" db="EMBL/GenBank/DDBJ databases">
        <title>novel species in genus Nocarida.</title>
        <authorList>
            <person name="Li Z."/>
        </authorList>
    </citation>
    <scope>NUCLEOTIDE SEQUENCE [LARGE SCALE GENOMIC DNA]</scope>
    <source>
        <strain evidence="13 14">CDC186</strain>
    </source>
</reference>
<feature type="transmembrane region" description="Helical" evidence="11">
    <location>
        <begin position="12"/>
        <end position="34"/>
    </location>
</feature>
<evidence type="ECO:0000256" key="10">
    <source>
        <dbReference type="ARBA" id="ARBA00023136"/>
    </source>
</evidence>
<dbReference type="Gene3D" id="3.30.2010.10">
    <property type="entry name" value="Metalloproteases ('zincins'), catalytic domain"/>
    <property type="match status" value="1"/>
</dbReference>
<dbReference type="PANTHER" id="PTHR43221:SF2">
    <property type="entry name" value="PROTEASE HTPX HOMOLOG"/>
    <property type="match status" value="1"/>
</dbReference>
<feature type="transmembrane region" description="Helical" evidence="11">
    <location>
        <begin position="401"/>
        <end position="425"/>
    </location>
</feature>
<evidence type="ECO:0000256" key="6">
    <source>
        <dbReference type="ARBA" id="ARBA00022801"/>
    </source>
</evidence>
<organism evidence="13 14">
    <name type="scientific">Nocardia implantans</name>
    <dbReference type="NCBI Taxonomy" id="3108168"/>
    <lineage>
        <taxon>Bacteria</taxon>
        <taxon>Bacillati</taxon>
        <taxon>Actinomycetota</taxon>
        <taxon>Actinomycetes</taxon>
        <taxon>Mycobacteriales</taxon>
        <taxon>Nocardiaceae</taxon>
        <taxon>Nocardia</taxon>
    </lineage>
</organism>